<feature type="domain" description="ABC-transporter extension" evidence="5">
    <location>
        <begin position="76"/>
        <end position="157"/>
    </location>
</feature>
<evidence type="ECO:0000259" key="5">
    <source>
        <dbReference type="Pfam" id="PF12848"/>
    </source>
</evidence>
<dbReference type="InterPro" id="IPR032781">
    <property type="entry name" value="ABC_tran_Xtn"/>
</dbReference>
<organism evidence="6 7">
    <name type="scientific">Papaver atlanticum</name>
    <dbReference type="NCBI Taxonomy" id="357466"/>
    <lineage>
        <taxon>Eukaryota</taxon>
        <taxon>Viridiplantae</taxon>
        <taxon>Streptophyta</taxon>
        <taxon>Embryophyta</taxon>
        <taxon>Tracheophyta</taxon>
        <taxon>Spermatophyta</taxon>
        <taxon>Magnoliopsida</taxon>
        <taxon>Ranunculales</taxon>
        <taxon>Papaveraceae</taxon>
        <taxon>Papaveroideae</taxon>
        <taxon>Papaver</taxon>
    </lineage>
</organism>
<reference evidence="6" key="1">
    <citation type="submission" date="2022-04" db="EMBL/GenBank/DDBJ databases">
        <title>A functionally conserved STORR gene fusion in Papaver species that diverged 16.8 million years ago.</title>
        <authorList>
            <person name="Catania T."/>
        </authorList>
    </citation>
    <scope>NUCLEOTIDE SEQUENCE</scope>
    <source>
        <strain evidence="6">S-188037</strain>
    </source>
</reference>
<dbReference type="Pfam" id="PF00005">
    <property type="entry name" value="ABC_tran"/>
    <property type="match status" value="1"/>
</dbReference>
<dbReference type="AlphaFoldDB" id="A0AAD4XZ29"/>
<comment type="caution">
    <text evidence="6">The sequence shown here is derived from an EMBL/GenBank/DDBJ whole genome shotgun (WGS) entry which is preliminary data.</text>
</comment>
<gene>
    <name evidence="6" type="ORF">MKW98_028977</name>
</gene>
<dbReference type="GO" id="GO:0016887">
    <property type="term" value="F:ATP hydrolysis activity"/>
    <property type="evidence" value="ECO:0007669"/>
    <property type="project" value="InterPro"/>
</dbReference>
<keyword evidence="1" id="KW-0677">Repeat</keyword>
<evidence type="ECO:0000256" key="1">
    <source>
        <dbReference type="ARBA" id="ARBA00022737"/>
    </source>
</evidence>
<protein>
    <recommendedName>
        <fullName evidence="8">ABC transporter domain-containing protein</fullName>
    </recommendedName>
</protein>
<evidence type="ECO:0000256" key="2">
    <source>
        <dbReference type="ARBA" id="ARBA00022741"/>
    </source>
</evidence>
<dbReference type="Pfam" id="PF12848">
    <property type="entry name" value="ABC_tran_Xtn"/>
    <property type="match status" value="1"/>
</dbReference>
<dbReference type="Gene3D" id="3.40.50.300">
    <property type="entry name" value="P-loop containing nucleotide triphosphate hydrolases"/>
    <property type="match status" value="1"/>
</dbReference>
<feature type="domain" description="ABC transporter" evidence="4">
    <location>
        <begin position="189"/>
        <end position="230"/>
    </location>
</feature>
<dbReference type="SUPFAM" id="SSF52540">
    <property type="entry name" value="P-loop containing nucleoside triphosphate hydrolases"/>
    <property type="match status" value="1"/>
</dbReference>
<keyword evidence="2" id="KW-0547">Nucleotide-binding</keyword>
<dbReference type="Proteomes" id="UP001202328">
    <property type="component" value="Unassembled WGS sequence"/>
</dbReference>
<dbReference type="GO" id="GO:0005524">
    <property type="term" value="F:ATP binding"/>
    <property type="evidence" value="ECO:0007669"/>
    <property type="project" value="UniProtKB-KW"/>
</dbReference>
<dbReference type="InterPro" id="IPR027417">
    <property type="entry name" value="P-loop_NTPase"/>
</dbReference>
<dbReference type="EMBL" id="JAJJMB010000133">
    <property type="protein sequence ID" value="KAI3963037.1"/>
    <property type="molecule type" value="Genomic_DNA"/>
</dbReference>
<evidence type="ECO:0000259" key="4">
    <source>
        <dbReference type="Pfam" id="PF00005"/>
    </source>
</evidence>
<dbReference type="PANTHER" id="PTHR19211:SF117">
    <property type="entry name" value="ATP-BINDING CASSETTE SUB-FAMILY F MEMBER 3"/>
    <property type="match status" value="1"/>
</dbReference>
<evidence type="ECO:0000313" key="7">
    <source>
        <dbReference type="Proteomes" id="UP001202328"/>
    </source>
</evidence>
<dbReference type="PANTHER" id="PTHR19211">
    <property type="entry name" value="ATP-BINDING TRANSPORT PROTEIN-RELATED"/>
    <property type="match status" value="1"/>
</dbReference>
<evidence type="ECO:0000313" key="6">
    <source>
        <dbReference type="EMBL" id="KAI3963037.1"/>
    </source>
</evidence>
<name>A0AAD4XZ29_9MAGN</name>
<sequence length="235" mass="26930">MILLLLPLMERSKTKKKMVQLLILRRFVQWGFVSCQNKLQFMGFLLKGLRNKFLRDFVLIYRRTWVRLIKVVTDILHLQAQKLTAYKGGYDTFERTREEQMKNQQKAFDSSEKAKAHMQAFVDKFRYNAKRASLVQSRIKAIERLGTVDEVINDPDYKFEFPTPDDRPGAPIISFSDASFGYPGGPLLFKNLNFGIDLESRIAMVGPNGIGKSTILKLISGELQPISGTVFQSAK</sequence>
<dbReference type="InterPro" id="IPR050611">
    <property type="entry name" value="ABCF"/>
</dbReference>
<evidence type="ECO:0008006" key="8">
    <source>
        <dbReference type="Google" id="ProtNLM"/>
    </source>
</evidence>
<dbReference type="InterPro" id="IPR003439">
    <property type="entry name" value="ABC_transporter-like_ATP-bd"/>
</dbReference>
<keyword evidence="3" id="KW-0067">ATP-binding</keyword>
<accession>A0AAD4XZ29</accession>
<keyword evidence="7" id="KW-1185">Reference proteome</keyword>
<proteinExistence type="predicted"/>
<evidence type="ECO:0000256" key="3">
    <source>
        <dbReference type="ARBA" id="ARBA00022840"/>
    </source>
</evidence>